<dbReference type="SUPFAM" id="SSF64484">
    <property type="entry name" value="beta and beta-prime subunits of DNA dependent RNA-polymerase"/>
    <property type="match status" value="1"/>
</dbReference>
<dbReference type="EC" id="2.7.7.6" evidence="11"/>
<keyword evidence="3 11" id="KW-0240">DNA-directed RNA polymerase</keyword>
<dbReference type="Proteomes" id="UP000757890">
    <property type="component" value="Unassembled WGS sequence"/>
</dbReference>
<dbReference type="InterPro" id="IPR012754">
    <property type="entry name" value="DNA-dir_RpoC_beta_prime_bact"/>
</dbReference>
<dbReference type="InterPro" id="IPR038120">
    <property type="entry name" value="Rpb1_funnel_sf"/>
</dbReference>
<dbReference type="InterPro" id="IPR000722">
    <property type="entry name" value="RNA_pol_asu"/>
</dbReference>
<keyword evidence="6 11" id="KW-0479">Metal-binding</keyword>
<dbReference type="GO" id="GO:0008270">
    <property type="term" value="F:zinc ion binding"/>
    <property type="evidence" value="ECO:0007669"/>
    <property type="project" value="UniProtKB-UniRule"/>
</dbReference>
<feature type="binding site" evidence="11">
    <location>
        <position position="62"/>
    </location>
    <ligand>
        <name>Zn(2+)</name>
        <dbReference type="ChEBI" id="CHEBI:29105"/>
        <label>1</label>
    </ligand>
</feature>
<evidence type="ECO:0000256" key="11">
    <source>
        <dbReference type="HAMAP-Rule" id="MF_01322"/>
    </source>
</evidence>
<comment type="catalytic activity">
    <reaction evidence="10 11 12">
        <text>RNA(n) + a ribonucleoside 5'-triphosphate = RNA(n+1) + diphosphate</text>
        <dbReference type="Rhea" id="RHEA:21248"/>
        <dbReference type="Rhea" id="RHEA-COMP:14527"/>
        <dbReference type="Rhea" id="RHEA-COMP:17342"/>
        <dbReference type="ChEBI" id="CHEBI:33019"/>
        <dbReference type="ChEBI" id="CHEBI:61557"/>
        <dbReference type="ChEBI" id="CHEBI:140395"/>
        <dbReference type="EC" id="2.7.7.6"/>
    </reaction>
</comment>
<evidence type="ECO:0000256" key="6">
    <source>
        <dbReference type="ARBA" id="ARBA00022723"/>
    </source>
</evidence>
<dbReference type="FunFam" id="1.10.150.390:FF:000002">
    <property type="entry name" value="DNA-directed RNA polymerase subunit beta"/>
    <property type="match status" value="1"/>
</dbReference>
<evidence type="ECO:0000313" key="14">
    <source>
        <dbReference type="EMBL" id="MBF1129023.1"/>
    </source>
</evidence>
<evidence type="ECO:0000256" key="1">
    <source>
        <dbReference type="ARBA" id="ARBA00004026"/>
    </source>
</evidence>
<evidence type="ECO:0000259" key="13">
    <source>
        <dbReference type="SMART" id="SM00663"/>
    </source>
</evidence>
<dbReference type="InterPro" id="IPR045867">
    <property type="entry name" value="DNA-dir_RpoC_beta_prime"/>
</dbReference>
<comment type="function">
    <text evidence="1 11 12">DNA-dependent RNA polymerase catalyzes the transcription of DNA into RNA using the four ribonucleoside triphosphates as substrates.</text>
</comment>
<dbReference type="Pfam" id="PF04983">
    <property type="entry name" value="RNA_pol_Rpb1_3"/>
    <property type="match status" value="1"/>
</dbReference>
<dbReference type="Pfam" id="PF04997">
    <property type="entry name" value="RNA_pol_Rpb1_1"/>
    <property type="match status" value="1"/>
</dbReference>
<dbReference type="Gene3D" id="1.10.40.90">
    <property type="match status" value="1"/>
</dbReference>
<dbReference type="Gene3D" id="1.10.1790.20">
    <property type="match status" value="1"/>
</dbReference>
<dbReference type="GO" id="GO:0000287">
    <property type="term" value="F:magnesium ion binding"/>
    <property type="evidence" value="ECO:0007669"/>
    <property type="project" value="UniProtKB-UniRule"/>
</dbReference>
<dbReference type="Pfam" id="PF04998">
    <property type="entry name" value="RNA_pol_Rpb1_5"/>
    <property type="match status" value="1"/>
</dbReference>
<dbReference type="InterPro" id="IPR042102">
    <property type="entry name" value="RNA_pol_Rpb1_3_sf"/>
</dbReference>
<dbReference type="HAMAP" id="MF_01322">
    <property type="entry name" value="RNApol_bact_RpoC"/>
    <property type="match status" value="1"/>
</dbReference>
<dbReference type="InterPro" id="IPR006592">
    <property type="entry name" value="RNA_pol_N"/>
</dbReference>
<dbReference type="InterPro" id="IPR044893">
    <property type="entry name" value="RNA_pol_Rpb1_clamp_domain"/>
</dbReference>
<evidence type="ECO:0000256" key="8">
    <source>
        <dbReference type="ARBA" id="ARBA00022842"/>
    </source>
</evidence>
<keyword evidence="7 11" id="KW-0862">Zinc</keyword>
<comment type="subunit">
    <text evidence="11">The RNAP catalytic core consists of 2 alpha, 1 beta, 1 beta' and 1 omega subunit. When a sigma factor is associated with the core the holoenzyme is formed, which can initiate transcription.</text>
</comment>
<dbReference type="FunFam" id="4.10.860.120:FF:000001">
    <property type="entry name" value="DNA-directed RNA polymerase subunit beta"/>
    <property type="match status" value="1"/>
</dbReference>
<keyword evidence="8 11" id="KW-0460">Magnesium</keyword>
<evidence type="ECO:0000256" key="5">
    <source>
        <dbReference type="ARBA" id="ARBA00022695"/>
    </source>
</evidence>
<dbReference type="Pfam" id="PF00623">
    <property type="entry name" value="RNA_pol_Rpb1_2"/>
    <property type="match status" value="1"/>
</dbReference>
<dbReference type="Gene3D" id="1.10.274.100">
    <property type="entry name" value="RNA polymerase Rpb1, domain 3"/>
    <property type="match status" value="2"/>
</dbReference>
<feature type="binding site" evidence="11">
    <location>
        <position position="454"/>
    </location>
    <ligand>
        <name>Mg(2+)</name>
        <dbReference type="ChEBI" id="CHEBI:18420"/>
    </ligand>
</feature>
<evidence type="ECO:0000256" key="2">
    <source>
        <dbReference type="ARBA" id="ARBA00006460"/>
    </source>
</evidence>
<dbReference type="GO" id="GO:0000428">
    <property type="term" value="C:DNA-directed RNA polymerase complex"/>
    <property type="evidence" value="ECO:0007669"/>
    <property type="project" value="UniProtKB-KW"/>
</dbReference>
<dbReference type="Gene3D" id="4.10.860.120">
    <property type="entry name" value="RNA polymerase II, clamp domain"/>
    <property type="match status" value="1"/>
</dbReference>
<feature type="binding site" evidence="11">
    <location>
        <position position="450"/>
    </location>
    <ligand>
        <name>Mg(2+)</name>
        <dbReference type="ChEBI" id="CHEBI:18420"/>
    </ligand>
</feature>
<evidence type="ECO:0000256" key="7">
    <source>
        <dbReference type="ARBA" id="ARBA00022833"/>
    </source>
</evidence>
<sequence>MLDVNEFDSMKIGIASPETIRSWSHGEVTKPETINYRTLKAEPDGLFCEKIFGPTKDWECKCGKYKKMRYKGTVCDKCGVEVTSSKVRRERMGHIDLACPVSHIWYFKGTPSRIGLILDVSPRQLERVLYFAAYIVIDKGETKLLDKQVLNEQEYQQAVQEYGAGSFEAQMGAEAIQKLLRQLDLEALEKQLREDVDSSSNQRKVRSIRRLEEVEAFRKSGNKPEWMILTVLPVIPPDLRPMVQLDGGRFATSDLNDLYRRVINRNNRLKRLMDMGAPEIIVRNEKRMLQEAVDALIDNGRRGRAVSGPGNRPLKSLSDMLKGKQGRFRQNLLGKRVDYSGRSVIVVGPELKMYQCGLPKEMAIELFKPFIMHELIARGLASNLKSARKKVDKLSPEVWDVLGDVIKEHPVLLNRAPTLHRLGIQAFEPILWEGRAIKLHPLVCPGYNADFDGDQMACHLPLSVEAQAEARTLMLSINNILSTKDGKPVAIPSQDMILGSYYLTIVKESKEEEDALDPSKFHAYTNYDEVMLAYALNQVQIHDFIKVDIPGHGLVITTPGRLIFNYAIPEPLRFFYKRPDGKEGLGITIGKKQMGKLVNDCFKKLGFKETGDLLDSIKALGFHYALVSGISIGIYDVAVPEAKNDILSASEAQIEKIKEYFRRGLMTDDERYRKVVKIWEKATNDVGEAMKASMTKMNPLTMMAQSGARGNDNQIRQLAGMRGLIADTSGKTVELPVKANFREGLTVLDYFTSSHGARKGLADTALRTADSGYLTRRLVDVSQDVIIREEDCDVQTLNFDREWNKLVSKAAVRSRYNVHRAELDGSILEEDVMNRRSGEILLVKGKTLDASDVALMNRFLVDSVVVTVPTAEGEAGEPKTVTFGVEDVVAEYKSIVKHHVTVRFFEKKLETPALNRKGEEVLAQGTVLTAEAAEKLLAADIPVISVRMEGTEGVEVRKITEAGGLIESLADRIAGRCPLEDVVNPETGEIIAAKNEEITDDQAAEIEKHYDRLKVRSILTCHSEHGVCAKCYGRNLATGRHVEIGESVGIIAAQSIGEPGTQLTMRTFHTGGVATAEDITQGLPRVEELFEARKPKGNAIISNIAGKVTIEDSPENANIKIVTVTNEETSDTYKIPFGKRISVNEGDEIEAGTRLIEGNINPHDILRVLGVQATQNYIVKEVQKVYRSQGVEINDKHIEIIVHQMLRKIKIDDPGDSEWLPGQTVDIVAYRVMNEHLEDEGKKPAVGENLLLGTTKAALATDSFLSAASFQETTRVLTEAAIKGKVDPLLGLKENVIIGKLIPAGTGLARYRRLSVQHNAEPRTAETADGQADVQ</sequence>
<feature type="binding site" evidence="11">
    <location>
        <position position="60"/>
    </location>
    <ligand>
        <name>Zn(2+)</name>
        <dbReference type="ChEBI" id="CHEBI:29105"/>
        <label>1</label>
    </ligand>
</feature>
<dbReference type="Gene3D" id="2.40.50.100">
    <property type="match status" value="1"/>
</dbReference>
<comment type="cofactor">
    <cofactor evidence="11">
        <name>Mg(2+)</name>
        <dbReference type="ChEBI" id="CHEBI:18420"/>
    </cofactor>
    <text evidence="11">Binds 1 Mg(2+) ion per subunit.</text>
</comment>
<dbReference type="EMBL" id="JABZMK010000008">
    <property type="protein sequence ID" value="MBF1129023.1"/>
    <property type="molecule type" value="Genomic_DNA"/>
</dbReference>
<dbReference type="GO" id="GO:0003899">
    <property type="term" value="F:DNA-directed RNA polymerase activity"/>
    <property type="evidence" value="ECO:0007669"/>
    <property type="project" value="UniProtKB-UniRule"/>
</dbReference>
<evidence type="ECO:0000313" key="15">
    <source>
        <dbReference type="Proteomes" id="UP000757890"/>
    </source>
</evidence>
<comment type="similarity">
    <text evidence="2 11 12">Belongs to the RNA polymerase beta' chain family.</text>
</comment>
<feature type="binding site" evidence="11">
    <location>
        <position position="452"/>
    </location>
    <ligand>
        <name>Mg(2+)</name>
        <dbReference type="ChEBI" id="CHEBI:18420"/>
    </ligand>
</feature>
<dbReference type="PANTHER" id="PTHR19376">
    <property type="entry name" value="DNA-DIRECTED RNA POLYMERASE"/>
    <property type="match status" value="1"/>
</dbReference>
<dbReference type="Gene3D" id="1.10.150.390">
    <property type="match status" value="1"/>
</dbReference>
<keyword evidence="4 11" id="KW-0808">Transferase</keyword>
<comment type="caution">
    <text evidence="14">The sequence shown here is derived from an EMBL/GenBank/DDBJ whole genome shotgun (WGS) entry which is preliminary data.</text>
</comment>
<keyword evidence="9 11" id="KW-0804">Transcription</keyword>
<evidence type="ECO:0000256" key="4">
    <source>
        <dbReference type="ARBA" id="ARBA00022679"/>
    </source>
</evidence>
<dbReference type="SMART" id="SM00663">
    <property type="entry name" value="RPOLA_N"/>
    <property type="match status" value="1"/>
</dbReference>
<evidence type="ECO:0000256" key="10">
    <source>
        <dbReference type="ARBA" id="ARBA00048552"/>
    </source>
</evidence>
<dbReference type="NCBIfam" id="TIGR02386">
    <property type="entry name" value="rpoC_TIGR"/>
    <property type="match status" value="1"/>
</dbReference>
<dbReference type="PANTHER" id="PTHR19376:SF54">
    <property type="entry name" value="DNA-DIRECTED RNA POLYMERASE SUBUNIT BETA"/>
    <property type="match status" value="1"/>
</dbReference>
<dbReference type="CDD" id="cd02655">
    <property type="entry name" value="RNAP_beta'_C"/>
    <property type="match status" value="1"/>
</dbReference>
<feature type="binding site" evidence="11">
    <location>
        <position position="78"/>
    </location>
    <ligand>
        <name>Zn(2+)</name>
        <dbReference type="ChEBI" id="CHEBI:29105"/>
        <label>1</label>
    </ligand>
</feature>
<dbReference type="GO" id="GO:0003677">
    <property type="term" value="F:DNA binding"/>
    <property type="evidence" value="ECO:0007669"/>
    <property type="project" value="UniProtKB-UniRule"/>
</dbReference>
<dbReference type="InterPro" id="IPR007083">
    <property type="entry name" value="RNA_pol_Rpb1_4"/>
</dbReference>
<dbReference type="Gene3D" id="1.10.132.30">
    <property type="match status" value="1"/>
</dbReference>
<protein>
    <recommendedName>
        <fullName evidence="11">DNA-directed RNA polymerase subunit beta'</fullName>
        <shortName evidence="11">RNAP subunit beta'</shortName>
        <ecNumber evidence="11">2.7.7.6</ecNumber>
    </recommendedName>
    <alternativeName>
        <fullName evidence="11">RNA polymerase subunit beta'</fullName>
    </alternativeName>
    <alternativeName>
        <fullName evidence="11">Transcriptase subunit beta'</fullName>
    </alternativeName>
</protein>
<dbReference type="Pfam" id="PF05000">
    <property type="entry name" value="RNA_pol_Rpb1_4"/>
    <property type="match status" value="1"/>
</dbReference>
<accession>A0A930B532</accession>
<reference evidence="14" key="1">
    <citation type="submission" date="2020-04" db="EMBL/GenBank/DDBJ databases">
        <title>Deep metagenomics examines the oral microbiome during advanced dental caries in children, revealing novel taxa and co-occurrences with host molecules.</title>
        <authorList>
            <person name="Baker J.L."/>
            <person name="Morton J.T."/>
            <person name="Dinis M."/>
            <person name="Alvarez R."/>
            <person name="Tran N.C."/>
            <person name="Knight R."/>
            <person name="Edlund A."/>
        </authorList>
    </citation>
    <scope>NUCLEOTIDE SEQUENCE</scope>
    <source>
        <strain evidence="14">JCVI_32_bin.14</strain>
    </source>
</reference>
<comment type="cofactor">
    <cofactor evidence="11">
        <name>Zn(2+)</name>
        <dbReference type="ChEBI" id="CHEBI:29105"/>
    </cofactor>
    <text evidence="11">Binds 2 Zn(2+) ions per subunit.</text>
</comment>
<evidence type="ECO:0000256" key="9">
    <source>
        <dbReference type="ARBA" id="ARBA00023163"/>
    </source>
</evidence>
<feature type="binding site" evidence="11">
    <location>
        <position position="75"/>
    </location>
    <ligand>
        <name>Zn(2+)</name>
        <dbReference type="ChEBI" id="CHEBI:29105"/>
        <label>1</label>
    </ligand>
</feature>
<name>A0A930B532_9FIRM</name>
<feature type="binding site" evidence="11">
    <location>
        <position position="1028"/>
    </location>
    <ligand>
        <name>Zn(2+)</name>
        <dbReference type="ChEBI" id="CHEBI:29105"/>
        <label>2</label>
    </ligand>
</feature>
<dbReference type="GO" id="GO:0006351">
    <property type="term" value="P:DNA-templated transcription"/>
    <property type="evidence" value="ECO:0007669"/>
    <property type="project" value="UniProtKB-UniRule"/>
</dbReference>
<dbReference type="InterPro" id="IPR007080">
    <property type="entry name" value="RNA_pol_Rpb1_1"/>
</dbReference>
<dbReference type="InterPro" id="IPR007066">
    <property type="entry name" value="RNA_pol_Rpb1_3"/>
</dbReference>
<organism evidence="14 15">
    <name type="scientific">Dialister invisus</name>
    <dbReference type="NCBI Taxonomy" id="218538"/>
    <lineage>
        <taxon>Bacteria</taxon>
        <taxon>Bacillati</taxon>
        <taxon>Bacillota</taxon>
        <taxon>Negativicutes</taxon>
        <taxon>Veillonellales</taxon>
        <taxon>Veillonellaceae</taxon>
        <taxon>Dialister</taxon>
    </lineage>
</organism>
<feature type="binding site" evidence="11">
    <location>
        <position position="1031"/>
    </location>
    <ligand>
        <name>Zn(2+)</name>
        <dbReference type="ChEBI" id="CHEBI:29105"/>
        <label>2</label>
    </ligand>
</feature>
<keyword evidence="5 11" id="KW-0548">Nucleotidyltransferase</keyword>
<evidence type="ECO:0000256" key="12">
    <source>
        <dbReference type="RuleBase" id="RU004279"/>
    </source>
</evidence>
<feature type="binding site" evidence="11">
    <location>
        <position position="792"/>
    </location>
    <ligand>
        <name>Zn(2+)</name>
        <dbReference type="ChEBI" id="CHEBI:29105"/>
        <label>2</label>
    </ligand>
</feature>
<gene>
    <name evidence="11 14" type="primary">rpoC</name>
    <name evidence="14" type="ORF">HXL70_03145</name>
</gene>
<dbReference type="InterPro" id="IPR007081">
    <property type="entry name" value="RNA_pol_Rpb1_5"/>
</dbReference>
<evidence type="ECO:0000256" key="3">
    <source>
        <dbReference type="ARBA" id="ARBA00022478"/>
    </source>
</evidence>
<dbReference type="CDD" id="cd01609">
    <property type="entry name" value="RNAP_beta'_N"/>
    <property type="match status" value="1"/>
</dbReference>
<feature type="domain" description="RNA polymerase N-terminal" evidence="13">
    <location>
        <begin position="225"/>
        <end position="504"/>
    </location>
</feature>
<proteinExistence type="inferred from homology"/>
<dbReference type="Gene3D" id="2.40.40.20">
    <property type="match status" value="1"/>
</dbReference>
<feature type="binding site" evidence="11">
    <location>
        <position position="1021"/>
    </location>
    <ligand>
        <name>Zn(2+)</name>
        <dbReference type="ChEBI" id="CHEBI:29105"/>
        <label>2</label>
    </ligand>
</feature>